<dbReference type="GO" id="GO:0008654">
    <property type="term" value="P:phospholipid biosynthetic process"/>
    <property type="evidence" value="ECO:0007669"/>
    <property type="project" value="InterPro"/>
</dbReference>
<organism evidence="5 6">
    <name type="scientific">Mucinivorans hirudinis</name>
    <dbReference type="NCBI Taxonomy" id="1433126"/>
    <lineage>
        <taxon>Bacteria</taxon>
        <taxon>Pseudomonadati</taxon>
        <taxon>Bacteroidota</taxon>
        <taxon>Bacteroidia</taxon>
        <taxon>Bacteroidales</taxon>
        <taxon>Rikenellaceae</taxon>
        <taxon>Mucinivorans</taxon>
    </lineage>
</organism>
<keyword evidence="4" id="KW-0670">Pyruvate</keyword>
<gene>
    <name evidence="5" type="ORF">BN938_2123</name>
</gene>
<dbReference type="STRING" id="1433126.BN938_2123"/>
<dbReference type="EC" id="4.1.1.65" evidence="5"/>
<dbReference type="InterPro" id="IPR003817">
    <property type="entry name" value="PS_Dcarbxylase"/>
</dbReference>
<accession>A0A060R9B1</accession>
<dbReference type="Proteomes" id="UP000027616">
    <property type="component" value="Chromosome I"/>
</dbReference>
<sequence length="394" mass="44838">MTNKQKTINTMKTNATYHPVVNELLGLIEKHNWQEKFEKAFKKTQTYNIEQLSDIKTLEDFYKWINDLLYWTPTENAPGRVVYEHVCKFYFLFDQSPVLELQNKVVPHDKMPELTPLSKWMVDYVNALGEFMDTPESLTPESEKSFYDCTIYNMSEAARPRGGWKSYNQLFGRYLKPGRRPIAAIEDSKVIVQPADSTFAGQWEIREDSHVNIKGLEWRIMELLEGSPYKDRFVGGYFTHSFLNTFDYHRQHAPVAGRVVEARVIQGTVYLEVNAVAATDDPNAPKKLKMSRKFDAPDSAGYEFMQTRGLIVLDSPIGLVAILPMGMAQVSSVIVTAEVGQTLRKGEEISYFQFGGSDIVMVFEAASNVSFTAQPGVHYRYGTKVADAYPVIAK</sequence>
<dbReference type="PANTHER" id="PTHR10067:SF13">
    <property type="entry name" value="PHOSPHATIDYLSERINE DECARBOXYLASE"/>
    <property type="match status" value="1"/>
</dbReference>
<dbReference type="PANTHER" id="PTHR10067">
    <property type="entry name" value="PHOSPHATIDYLSERINE DECARBOXYLASE"/>
    <property type="match status" value="1"/>
</dbReference>
<evidence type="ECO:0000313" key="5">
    <source>
        <dbReference type="EMBL" id="CDN32196.1"/>
    </source>
</evidence>
<evidence type="ECO:0000256" key="4">
    <source>
        <dbReference type="ARBA" id="ARBA00023317"/>
    </source>
</evidence>
<evidence type="ECO:0000256" key="3">
    <source>
        <dbReference type="ARBA" id="ARBA00023239"/>
    </source>
</evidence>
<protein>
    <submittedName>
        <fullName evidence="5">Phosphatidylserine decarboxylase</fullName>
        <ecNumber evidence="5">4.1.1.65</ecNumber>
    </submittedName>
</protein>
<dbReference type="AlphaFoldDB" id="A0A060R9B1"/>
<dbReference type="HOGENOM" id="CLU_043148_1_1_10"/>
<keyword evidence="1" id="KW-0210">Decarboxylase</keyword>
<dbReference type="PATRIC" id="fig|1433126.3.peg.2096"/>
<keyword evidence="2" id="KW-0865">Zymogen</keyword>
<proteinExistence type="predicted"/>
<evidence type="ECO:0000256" key="1">
    <source>
        <dbReference type="ARBA" id="ARBA00022793"/>
    </source>
</evidence>
<dbReference type="EMBL" id="HG934468">
    <property type="protein sequence ID" value="CDN32196.1"/>
    <property type="molecule type" value="Genomic_DNA"/>
</dbReference>
<evidence type="ECO:0000256" key="2">
    <source>
        <dbReference type="ARBA" id="ARBA00023145"/>
    </source>
</evidence>
<dbReference type="KEGG" id="rbc:BN938_2123"/>
<dbReference type="Pfam" id="PF02666">
    <property type="entry name" value="PS_Dcarbxylase"/>
    <property type="match status" value="1"/>
</dbReference>
<reference evidence="5 6" key="1">
    <citation type="journal article" date="2015" name="Genome Announc.">
        <title>Complete Genome Sequence of the Novel Leech Symbiont Mucinivorans hirudinis M3T.</title>
        <authorList>
            <person name="Nelson M.C."/>
            <person name="Bomar L."/>
            <person name="Graf J."/>
        </authorList>
    </citation>
    <scope>NUCLEOTIDE SEQUENCE [LARGE SCALE GENOMIC DNA]</scope>
    <source>
        <strain evidence="6">M3</strain>
    </source>
</reference>
<name>A0A060R9B1_9BACT</name>
<keyword evidence="6" id="KW-1185">Reference proteome</keyword>
<dbReference type="GO" id="GO:0004609">
    <property type="term" value="F:phosphatidylserine decarboxylase activity"/>
    <property type="evidence" value="ECO:0007669"/>
    <property type="project" value="UniProtKB-EC"/>
</dbReference>
<evidence type="ECO:0000313" key="6">
    <source>
        <dbReference type="Proteomes" id="UP000027616"/>
    </source>
</evidence>
<keyword evidence="3 5" id="KW-0456">Lyase</keyword>
<dbReference type="eggNOG" id="COG0688">
    <property type="taxonomic scope" value="Bacteria"/>
</dbReference>